<name>A0A9E4ZZC1_9EURY</name>
<dbReference type="EMBL" id="JAPVER010000020">
    <property type="protein sequence ID" value="MCZ3366753.1"/>
    <property type="molecule type" value="Genomic_DNA"/>
</dbReference>
<evidence type="ECO:0000259" key="3">
    <source>
        <dbReference type="PROSITE" id="PS51668"/>
    </source>
</evidence>
<dbReference type="InterPro" id="IPR023370">
    <property type="entry name" value="TrmO-like_N"/>
</dbReference>
<keyword evidence="1" id="KW-0949">S-adenosyl-L-methionine</keyword>
<dbReference type="InterPro" id="IPR036413">
    <property type="entry name" value="YaeB-like_sf"/>
</dbReference>
<accession>A0A9E4ZZC1</accession>
<proteinExistence type="inferred from homology"/>
<dbReference type="InterPro" id="IPR010499">
    <property type="entry name" value="AraC_E-bd"/>
</dbReference>
<dbReference type="CDD" id="cd09281">
    <property type="entry name" value="UPF0066"/>
    <property type="match status" value="1"/>
</dbReference>
<dbReference type="PANTHER" id="PTHR12818">
    <property type="entry name" value="TRNA (ADENINE(37)-N6)-METHYLTRANSFERASE"/>
    <property type="match status" value="1"/>
</dbReference>
<feature type="domain" description="TsaA-like" evidence="3">
    <location>
        <begin position="180"/>
        <end position="300"/>
    </location>
</feature>
<evidence type="ECO:0000313" key="4">
    <source>
        <dbReference type="EMBL" id="MCZ3366753.1"/>
    </source>
</evidence>
<dbReference type="EMBL" id="JAPVES010000030">
    <property type="protein sequence ID" value="MCZ3374101.1"/>
    <property type="molecule type" value="Genomic_DNA"/>
</dbReference>
<dbReference type="InterPro" id="IPR036414">
    <property type="entry name" value="YaeB_N_sf"/>
</dbReference>
<dbReference type="PROSITE" id="PS01318">
    <property type="entry name" value="TSAA_1"/>
    <property type="match status" value="1"/>
</dbReference>
<dbReference type="Gene3D" id="2.40.30.70">
    <property type="entry name" value="YaeB-like"/>
    <property type="match status" value="1"/>
</dbReference>
<organism evidence="4 6">
    <name type="scientific">Methanobacterium veterum</name>
    <dbReference type="NCBI Taxonomy" id="408577"/>
    <lineage>
        <taxon>Archaea</taxon>
        <taxon>Methanobacteriati</taxon>
        <taxon>Methanobacteriota</taxon>
        <taxon>Methanomada group</taxon>
        <taxon>Methanobacteria</taxon>
        <taxon>Methanobacteriales</taxon>
        <taxon>Methanobacteriaceae</taxon>
        <taxon>Methanobacterium</taxon>
    </lineage>
</organism>
<evidence type="ECO:0000256" key="2">
    <source>
        <dbReference type="ARBA" id="ARBA00033753"/>
    </source>
</evidence>
<sequence length="316" mass="36331">MKIELKTVEENQVASISHVGPVEEMGELIGELTGWVIQKRLQVTQPPFVVYYTSPMEVSTEKMEYEVGIPFKGEAKEDEHVNIKIMPKHKTISTLFKGPYQEICPVYAEIMQYIMEGKYEMIGAPREAYLNNPQEVPENELLTEVIFPVIDLEDCENPTENVNITENPEITIEEENSYTISPIGYAKRNGMDAFLEIDGKYIPGLKELDNFSHVMVLWLADKIENRNMLQMYPPYSMNTFTGVFATRSEYRPNPIAVTTCKILDINEEKGIIRVANLDAVDGTPIIDLKPYMPSFDRVKEPEIPKWLSFLWPEWVH</sequence>
<dbReference type="InterPro" id="IPR029442">
    <property type="entry name" value="GyrI-like"/>
</dbReference>
<dbReference type="SUPFAM" id="SSF118196">
    <property type="entry name" value="YaeB-like"/>
    <property type="match status" value="1"/>
</dbReference>
<evidence type="ECO:0000313" key="6">
    <source>
        <dbReference type="Proteomes" id="UP001068021"/>
    </source>
</evidence>
<dbReference type="Gene3D" id="3.20.80.10">
    <property type="entry name" value="Regulatory factor, effector binding domain"/>
    <property type="match status" value="1"/>
</dbReference>
<evidence type="ECO:0000313" key="5">
    <source>
        <dbReference type="EMBL" id="MCZ3374101.1"/>
    </source>
</evidence>
<dbReference type="AlphaFoldDB" id="A0A9E4ZZC1"/>
<keyword evidence="6" id="KW-1185">Reference proteome</keyword>
<dbReference type="Proteomes" id="UP001068021">
    <property type="component" value="Unassembled WGS sequence"/>
</dbReference>
<dbReference type="Proteomes" id="UP001074446">
    <property type="component" value="Unassembled WGS sequence"/>
</dbReference>
<dbReference type="PANTHER" id="PTHR12818:SF0">
    <property type="entry name" value="TRNA (ADENINE(37)-N6)-METHYLTRANSFERASE"/>
    <property type="match status" value="1"/>
</dbReference>
<comment type="similarity">
    <text evidence="2">Belongs to the tRNA methyltransferase O family.</text>
</comment>
<dbReference type="RefSeq" id="WP_084689216.1">
    <property type="nucleotide sequence ID" value="NZ_JAPVER010000020.1"/>
</dbReference>
<gene>
    <name evidence="4" type="primary">tsaA</name>
    <name evidence="5" type="ORF">O3H35_15745</name>
    <name evidence="4" type="ORF">O3H54_12755</name>
</gene>
<dbReference type="InterPro" id="IPR040372">
    <property type="entry name" value="YaeB-like"/>
</dbReference>
<evidence type="ECO:0000256" key="1">
    <source>
        <dbReference type="ARBA" id="ARBA00022691"/>
    </source>
</evidence>
<dbReference type="NCBIfam" id="TIGR00104">
    <property type="entry name" value="tRNA_TsaA"/>
    <property type="match status" value="1"/>
</dbReference>
<dbReference type="Pfam" id="PF01980">
    <property type="entry name" value="TrmO_N"/>
    <property type="match status" value="1"/>
</dbReference>
<comment type="caution">
    <text evidence="4">The sequence shown here is derived from an EMBL/GenBank/DDBJ whole genome shotgun (WGS) entry which is preliminary data.</text>
</comment>
<dbReference type="SMART" id="SM00871">
    <property type="entry name" value="AraC_E_bind"/>
    <property type="match status" value="1"/>
</dbReference>
<dbReference type="Pfam" id="PF06445">
    <property type="entry name" value="GyrI-like"/>
    <property type="match status" value="1"/>
</dbReference>
<protein>
    <submittedName>
        <fullName evidence="4">tRNA (N6-threonylcarbamoyladenosine(37)-N6)-methyltransferase TrmO</fullName>
    </submittedName>
</protein>
<reference evidence="4" key="1">
    <citation type="submission" date="2022-12" db="EMBL/GenBank/DDBJ databases">
        <title>Reclassification of two methanogenic archaea species isolated from the Kolyma lowland permafrost.</title>
        <authorList>
            <person name="Trubitsyn V.E."/>
            <person name="Rivkina E.M."/>
            <person name="Shcherbakova V.A."/>
        </authorList>
    </citation>
    <scope>NUCLEOTIDE SEQUENCE</scope>
    <source>
        <strain evidence="4">M2</strain>
        <strain evidence="5">MK4</strain>
    </source>
</reference>
<dbReference type="InterPro" id="IPR011256">
    <property type="entry name" value="Reg_factor_effector_dom_sf"/>
</dbReference>
<dbReference type="SUPFAM" id="SSF55136">
    <property type="entry name" value="Probable bacterial effector-binding domain"/>
    <property type="match status" value="1"/>
</dbReference>
<dbReference type="PROSITE" id="PS51668">
    <property type="entry name" value="TSAA_2"/>
    <property type="match status" value="1"/>
</dbReference>
<dbReference type="InterPro" id="IPR023368">
    <property type="entry name" value="UPF0066_cons_site"/>
</dbReference>